<keyword evidence="3" id="KW-0804">Transcription</keyword>
<gene>
    <name evidence="6" type="ORF">R7226_15120</name>
</gene>
<dbReference type="InterPro" id="IPR009057">
    <property type="entry name" value="Homeodomain-like_sf"/>
</dbReference>
<dbReference type="RefSeq" id="WP_318598014.1">
    <property type="nucleotide sequence ID" value="NZ_JAWSTH010000038.1"/>
</dbReference>
<evidence type="ECO:0000313" key="7">
    <source>
        <dbReference type="Proteomes" id="UP001284601"/>
    </source>
</evidence>
<keyword evidence="2 4" id="KW-0238">DNA-binding</keyword>
<reference evidence="6 7" key="2">
    <citation type="submission" date="2023-10" db="EMBL/GenBank/DDBJ databases">
        <authorList>
            <person name="Han X.F."/>
        </authorList>
    </citation>
    <scope>NUCLEOTIDE SEQUENCE [LARGE SCALE GENOMIC DNA]</scope>
    <source>
        <strain evidence="6 7">KCTC 39840</strain>
    </source>
</reference>
<dbReference type="PANTHER" id="PTHR30055:SF234">
    <property type="entry name" value="HTH-TYPE TRANSCRIPTIONAL REGULATOR BETI"/>
    <property type="match status" value="1"/>
</dbReference>
<keyword evidence="1" id="KW-0805">Transcription regulation</keyword>
<dbReference type="Proteomes" id="UP001284601">
    <property type="component" value="Unassembled WGS sequence"/>
</dbReference>
<feature type="DNA-binding region" description="H-T-H motif" evidence="4">
    <location>
        <begin position="40"/>
        <end position="59"/>
    </location>
</feature>
<dbReference type="InterPro" id="IPR050109">
    <property type="entry name" value="HTH-type_TetR-like_transc_reg"/>
</dbReference>
<keyword evidence="7" id="KW-1185">Reference proteome</keyword>
<evidence type="ECO:0000259" key="5">
    <source>
        <dbReference type="PROSITE" id="PS50977"/>
    </source>
</evidence>
<dbReference type="Pfam" id="PF00440">
    <property type="entry name" value="TetR_N"/>
    <property type="match status" value="1"/>
</dbReference>
<feature type="domain" description="HTH tetR-type" evidence="5">
    <location>
        <begin position="17"/>
        <end position="77"/>
    </location>
</feature>
<proteinExistence type="predicted"/>
<accession>A0ABU4HSG7</accession>
<name>A0ABU4HSG7_9ACTN</name>
<dbReference type="InterPro" id="IPR001647">
    <property type="entry name" value="HTH_TetR"/>
</dbReference>
<protein>
    <submittedName>
        <fullName evidence="6">TetR family transcriptional regulator</fullName>
    </submittedName>
</protein>
<evidence type="ECO:0000256" key="1">
    <source>
        <dbReference type="ARBA" id="ARBA00023015"/>
    </source>
</evidence>
<dbReference type="Gene3D" id="1.10.357.10">
    <property type="entry name" value="Tetracycline Repressor, domain 2"/>
    <property type="match status" value="1"/>
</dbReference>
<sequence length="209" mass="21424">MPVERPYRGIPADARVADRRERLLAAARAEIAAGGVAALSVRAICTRAGLTRRYFYESFSDLDALLLAAFDALHAEIADAVVGALAQVREQPFDVRARAAIGAGLEVVVAEPAKARLLVAAGGEHGALAARRAEAVDAFATLVAAELPGPPEARSPIAARMVTGGLIETVDAWLRGVVPLDEEGLIAEAARLASALAGAAGGAAESSGR</sequence>
<comment type="caution">
    <text evidence="6">The sequence shown here is derived from an EMBL/GenBank/DDBJ whole genome shotgun (WGS) entry which is preliminary data.</text>
</comment>
<evidence type="ECO:0000256" key="3">
    <source>
        <dbReference type="ARBA" id="ARBA00023163"/>
    </source>
</evidence>
<reference evidence="7" key="1">
    <citation type="submission" date="2023-07" db="EMBL/GenBank/DDBJ databases">
        <title>Conexibacter stalactiti sp. nov., isolated from stalactites in a lava cave and emended description of the genus Conexibacter.</title>
        <authorList>
            <person name="Lee S.D."/>
        </authorList>
    </citation>
    <scope>NUCLEOTIDE SEQUENCE [LARGE SCALE GENOMIC DNA]</scope>
    <source>
        <strain evidence="7">KCTC 39840</strain>
    </source>
</reference>
<dbReference type="PROSITE" id="PS50977">
    <property type="entry name" value="HTH_TETR_2"/>
    <property type="match status" value="1"/>
</dbReference>
<evidence type="ECO:0000256" key="2">
    <source>
        <dbReference type="ARBA" id="ARBA00023125"/>
    </source>
</evidence>
<dbReference type="EMBL" id="JAWSTH010000038">
    <property type="protein sequence ID" value="MDW5595679.1"/>
    <property type="molecule type" value="Genomic_DNA"/>
</dbReference>
<organism evidence="6 7">
    <name type="scientific">Conexibacter stalactiti</name>
    <dbReference type="NCBI Taxonomy" id="1940611"/>
    <lineage>
        <taxon>Bacteria</taxon>
        <taxon>Bacillati</taxon>
        <taxon>Actinomycetota</taxon>
        <taxon>Thermoleophilia</taxon>
        <taxon>Solirubrobacterales</taxon>
        <taxon>Conexibacteraceae</taxon>
        <taxon>Conexibacter</taxon>
    </lineage>
</organism>
<evidence type="ECO:0000256" key="4">
    <source>
        <dbReference type="PROSITE-ProRule" id="PRU00335"/>
    </source>
</evidence>
<dbReference type="SUPFAM" id="SSF46689">
    <property type="entry name" value="Homeodomain-like"/>
    <property type="match status" value="1"/>
</dbReference>
<evidence type="ECO:0000313" key="6">
    <source>
        <dbReference type="EMBL" id="MDW5595679.1"/>
    </source>
</evidence>
<dbReference type="PANTHER" id="PTHR30055">
    <property type="entry name" value="HTH-TYPE TRANSCRIPTIONAL REGULATOR RUTR"/>
    <property type="match status" value="1"/>
</dbReference>